<proteinExistence type="predicted"/>
<dbReference type="GeneID" id="6994681"/>
<dbReference type="VEuPathDB" id="CryptoDB:CMU_041160"/>
<evidence type="ECO:0000313" key="2">
    <source>
        <dbReference type="EMBL" id="EEA05046.1"/>
    </source>
</evidence>
<organism evidence="2 3">
    <name type="scientific">Cryptosporidium muris (strain RN66)</name>
    <dbReference type="NCBI Taxonomy" id="441375"/>
    <lineage>
        <taxon>Eukaryota</taxon>
        <taxon>Sar</taxon>
        <taxon>Alveolata</taxon>
        <taxon>Apicomplexa</taxon>
        <taxon>Conoidasida</taxon>
        <taxon>Coccidia</taxon>
        <taxon>Eucoccidiorida</taxon>
        <taxon>Eimeriorina</taxon>
        <taxon>Cryptosporidiidae</taxon>
        <taxon>Cryptosporidium</taxon>
    </lineage>
</organism>
<sequence length="156" mass="18091">MVLYRIILLIYSYYTLQLLAIYANFKLIYCDIRNHVVTNIRKSSVVKPIDLETKLHVFNHSENYGSLSNIPVWEDAGDYDILIENPSSAISQLVTNLSDEYIKSMQEKQSYYQLREEDYDTIDSLHKFFPQSNQSATDSKIIGVLNLVSRIVVVKM</sequence>
<name>B6AA05_CRYMR</name>
<evidence type="ECO:0000256" key="1">
    <source>
        <dbReference type="SAM" id="Phobius"/>
    </source>
</evidence>
<dbReference type="RefSeq" id="XP_002139395.1">
    <property type="nucleotide sequence ID" value="XM_002139359.1"/>
</dbReference>
<dbReference type="OrthoDB" id="338937at2759"/>
<dbReference type="Proteomes" id="UP000001460">
    <property type="component" value="Unassembled WGS sequence"/>
</dbReference>
<accession>B6AA05</accession>
<feature type="transmembrane region" description="Helical" evidence="1">
    <location>
        <begin position="6"/>
        <end position="25"/>
    </location>
</feature>
<gene>
    <name evidence="2" type="ORF">CMU_041160</name>
</gene>
<dbReference type="AlphaFoldDB" id="B6AA05"/>
<reference evidence="2" key="1">
    <citation type="submission" date="2008-06" db="EMBL/GenBank/DDBJ databases">
        <authorList>
            <person name="Lorenzi H."/>
            <person name="Inman J."/>
            <person name="Miller J."/>
            <person name="Schobel S."/>
            <person name="Amedeo P."/>
            <person name="Caler E.V."/>
            <person name="da Silva J."/>
        </authorList>
    </citation>
    <scope>NUCLEOTIDE SEQUENCE [LARGE SCALE GENOMIC DNA]</scope>
    <source>
        <strain evidence="2">RN66</strain>
    </source>
</reference>
<keyword evidence="1" id="KW-0812">Transmembrane</keyword>
<keyword evidence="3" id="KW-1185">Reference proteome</keyword>
<dbReference type="EMBL" id="DS989726">
    <property type="protein sequence ID" value="EEA05046.1"/>
    <property type="molecule type" value="Genomic_DNA"/>
</dbReference>
<evidence type="ECO:0000313" key="3">
    <source>
        <dbReference type="Proteomes" id="UP000001460"/>
    </source>
</evidence>
<protein>
    <submittedName>
        <fullName evidence="2">Uncharacterized protein</fullName>
    </submittedName>
</protein>
<keyword evidence="1" id="KW-0472">Membrane</keyword>
<keyword evidence="1" id="KW-1133">Transmembrane helix</keyword>